<feature type="region of interest" description="Disordered" evidence="6">
    <location>
        <begin position="813"/>
        <end position="851"/>
    </location>
</feature>
<evidence type="ECO:0000259" key="8">
    <source>
        <dbReference type="Pfam" id="PF09822"/>
    </source>
</evidence>
<evidence type="ECO:0000313" key="10">
    <source>
        <dbReference type="EMBL" id="QGU32071.1"/>
    </source>
</evidence>
<feature type="domain" description="ABC-type uncharacterised transport system" evidence="8">
    <location>
        <begin position="591"/>
        <end position="882"/>
    </location>
</feature>
<dbReference type="InterPro" id="IPR051449">
    <property type="entry name" value="ABC-2_transporter_component"/>
</dbReference>
<dbReference type="Proteomes" id="UP000426424">
    <property type="component" value="Chromosome"/>
</dbReference>
<dbReference type="GO" id="GO:0005886">
    <property type="term" value="C:plasma membrane"/>
    <property type="evidence" value="ECO:0007669"/>
    <property type="project" value="UniProtKB-SubCell"/>
</dbReference>
<dbReference type="EMBL" id="CP039268">
    <property type="protein sequence ID" value="QGU32071.1"/>
    <property type="molecule type" value="Genomic_DNA"/>
</dbReference>
<evidence type="ECO:0000256" key="4">
    <source>
        <dbReference type="ARBA" id="ARBA00022989"/>
    </source>
</evidence>
<dbReference type="InterPro" id="IPR055396">
    <property type="entry name" value="DUF7088"/>
</dbReference>
<evidence type="ECO:0000256" key="6">
    <source>
        <dbReference type="SAM" id="MobiDB-lite"/>
    </source>
</evidence>
<organism evidence="10 11">
    <name type="scientific">Thermochromatium tepidum ATCC 43061</name>
    <dbReference type="NCBI Taxonomy" id="316276"/>
    <lineage>
        <taxon>Bacteria</taxon>
        <taxon>Pseudomonadati</taxon>
        <taxon>Pseudomonadota</taxon>
        <taxon>Gammaproteobacteria</taxon>
        <taxon>Chromatiales</taxon>
        <taxon>Chromatiaceae</taxon>
        <taxon>Thermochromatium</taxon>
    </lineage>
</organism>
<sequence>MAEIVRVARRELAAFFGSPVAYIFIGTFLAVSLFVFFWVDAFFARNIADARPLFEWMPILLIFLCAALTMRMWSEERRAGTLENLLTLPVATPKLVLGKFLAALGLVAVALGLTLPLPITVSLLGPLDWGPVLGAYLAALLLAAAYVAVGLFVSARTDNPIVALIGATLISAAFYVIGSPALTSLVGHSGGEFLRLLGTGARFESITRGVIDVRDLYYYLSLTGTFLALNIYGLERLRWAEPGANPRHHRRWTLVTGLAVANLIAANLWIQGITGARADLTEGRIYSLSEATQTYLSQLQEPLLIRGYFSAQTHPLLAPLVPQLRDLLEEYQVAGGDRVRVEILDPQQSPELEREAGEQYGIRPVAFQTASKYQAAVVNSYFDILVKYGDQYETLGFQDLIEVKVRGEMDLDVRLRHPEYDITRTIRKVLQGYQGGGDLFANLSKPLRLKAFVSAPDRLPDPLPGLRSDLESLLAELKSKSNGRFDFEIQDPAAGDGTLAKTIREQYGFEPLVVSLLNPTPFYFYLVLEDGARRVPVPLPESLDRADLNRSIESAIKRFAPGVLRTVALYAPTPAPDFGMGGGMSDDYGLLRQTLQDSFSLRETDLSSGQVPQDADLLLVIKPESLDEKQRFAIDQFLMQGGTLILAASSFDIDLGGGAISARKIDTGLNDWLAHHGLTLEPRLVLDPHNTPFPIPVQRNLGGFLVREIQTLAYPYFPDIRGEGLAEDSPITAGLGQITLNWSSPITLDATKNAKRRVTLLLQSSKDAWTSDSENMQPDFEAHGALGFPKGEDRGRKLLAVAIEGRFESAFAGRPSPLLTKDEAEAKSKPESKPESESDSAGQTQKQPVVSGVIDSSPESARLILIGSSSFLGNTAISLANEATQSRYLKPLELIQNAIDWSLEDPGLLSLRSQGQFGRLLDPIGRETRLFWETLNYLLALGGLLLVYALHRHARARRARYHAAILGQGGQ</sequence>
<evidence type="ECO:0000259" key="9">
    <source>
        <dbReference type="Pfam" id="PF23357"/>
    </source>
</evidence>
<accession>A0A6I6DX10</accession>
<feature type="transmembrane region" description="Helical" evidence="7">
    <location>
        <begin position="216"/>
        <end position="232"/>
    </location>
</feature>
<feature type="transmembrane region" description="Helical" evidence="7">
    <location>
        <begin position="56"/>
        <end position="74"/>
    </location>
</feature>
<dbReference type="GO" id="GO:0140359">
    <property type="term" value="F:ABC-type transporter activity"/>
    <property type="evidence" value="ECO:0007669"/>
    <property type="project" value="InterPro"/>
</dbReference>
<feature type="transmembrane region" description="Helical" evidence="7">
    <location>
        <begin position="12"/>
        <end position="36"/>
    </location>
</feature>
<feature type="domain" description="DUF7088" evidence="9">
    <location>
        <begin position="438"/>
        <end position="514"/>
    </location>
</feature>
<feature type="compositionally biased region" description="Basic and acidic residues" evidence="6">
    <location>
        <begin position="820"/>
        <end position="836"/>
    </location>
</feature>
<evidence type="ECO:0000313" key="11">
    <source>
        <dbReference type="Proteomes" id="UP000426424"/>
    </source>
</evidence>
<dbReference type="Pfam" id="PF12679">
    <property type="entry name" value="ABC2_membrane_2"/>
    <property type="match status" value="1"/>
</dbReference>
<dbReference type="RefSeq" id="WP_153974270.1">
    <property type="nucleotide sequence ID" value="NZ_CP039268.1"/>
</dbReference>
<keyword evidence="5 7" id="KW-0472">Membrane</keyword>
<evidence type="ECO:0000256" key="7">
    <source>
        <dbReference type="SAM" id="Phobius"/>
    </source>
</evidence>
<feature type="transmembrane region" description="Helical" evidence="7">
    <location>
        <begin position="252"/>
        <end position="270"/>
    </location>
</feature>
<dbReference type="AlphaFoldDB" id="A0A6I6DX10"/>
<dbReference type="Pfam" id="PF09822">
    <property type="entry name" value="ABC_transp_aux"/>
    <property type="match status" value="1"/>
</dbReference>
<dbReference type="KEGG" id="ttp:E6P07_03150"/>
<feature type="transmembrane region" description="Helical" evidence="7">
    <location>
        <begin position="135"/>
        <end position="154"/>
    </location>
</feature>
<feature type="transmembrane region" description="Helical" evidence="7">
    <location>
        <begin position="930"/>
        <end position="950"/>
    </location>
</feature>
<gene>
    <name evidence="10" type="ORF">E6P07_03150</name>
</gene>
<feature type="region of interest" description="Disordered" evidence="6">
    <location>
        <begin position="769"/>
        <end position="788"/>
    </location>
</feature>
<dbReference type="PANTHER" id="PTHR30294">
    <property type="entry name" value="MEMBRANE COMPONENT OF ABC TRANSPORTER YHHJ-RELATED"/>
    <property type="match status" value="1"/>
</dbReference>
<feature type="transmembrane region" description="Helical" evidence="7">
    <location>
        <begin position="161"/>
        <end position="178"/>
    </location>
</feature>
<keyword evidence="4 7" id="KW-1133">Transmembrane helix</keyword>
<evidence type="ECO:0000256" key="3">
    <source>
        <dbReference type="ARBA" id="ARBA00022692"/>
    </source>
</evidence>
<keyword evidence="2" id="KW-1003">Cell membrane</keyword>
<dbReference type="OrthoDB" id="9794512at2"/>
<dbReference type="PANTHER" id="PTHR30294:SF29">
    <property type="entry name" value="MULTIDRUG ABC TRANSPORTER PERMEASE YBHS-RELATED"/>
    <property type="match status" value="1"/>
</dbReference>
<evidence type="ECO:0000256" key="1">
    <source>
        <dbReference type="ARBA" id="ARBA00004651"/>
    </source>
</evidence>
<feature type="domain" description="DUF7088" evidence="9">
    <location>
        <begin position="283"/>
        <end position="386"/>
    </location>
</feature>
<feature type="transmembrane region" description="Helical" evidence="7">
    <location>
        <begin position="95"/>
        <end position="115"/>
    </location>
</feature>
<keyword evidence="11" id="KW-1185">Reference proteome</keyword>
<evidence type="ECO:0000256" key="2">
    <source>
        <dbReference type="ARBA" id="ARBA00022475"/>
    </source>
</evidence>
<dbReference type="InterPro" id="IPR019196">
    <property type="entry name" value="ABC_transp_unknown"/>
</dbReference>
<reference evidence="10 11" key="1">
    <citation type="submission" date="2019-12" db="EMBL/GenBank/DDBJ databases">
        <title>The complete genome of the thermophilic, anoxygenic phototrophic gammaproteobacterium Thermochromatium tepidum.</title>
        <authorList>
            <person name="Sattley W.M."/>
            <person name="Swingley W.D."/>
            <person name="Burchell B.M."/>
            <person name="Gurbani S.A."/>
            <person name="Kujawa C.M."/>
            <person name="Nuccio D.A."/>
            <person name="Schladweiler J."/>
            <person name="Shaffer K.N."/>
            <person name="Stokes L.M."/>
            <person name="Touchman J.W."/>
            <person name="Blankenship R.E."/>
            <person name="Madigan M.T."/>
        </authorList>
    </citation>
    <scope>NUCLEOTIDE SEQUENCE [LARGE SCALE GENOMIC DNA]</scope>
    <source>
        <strain evidence="10 11">ATCC 43061</strain>
    </source>
</reference>
<name>A0A6I6DX10_THETI</name>
<evidence type="ECO:0000256" key="5">
    <source>
        <dbReference type="ARBA" id="ARBA00023136"/>
    </source>
</evidence>
<protein>
    <submittedName>
        <fullName evidence="10">ABC transporter permease subunit</fullName>
    </submittedName>
</protein>
<comment type="subcellular location">
    <subcellularLocation>
        <location evidence="1">Cell membrane</location>
        <topology evidence="1">Multi-pass membrane protein</topology>
    </subcellularLocation>
</comment>
<dbReference type="Pfam" id="PF23357">
    <property type="entry name" value="DUF7088"/>
    <property type="match status" value="2"/>
</dbReference>
<proteinExistence type="predicted"/>
<keyword evidence="3 7" id="KW-0812">Transmembrane</keyword>